<dbReference type="SUPFAM" id="SSF52490">
    <property type="entry name" value="Tubulin nucleotide-binding domain-like"/>
    <property type="match status" value="1"/>
</dbReference>
<evidence type="ECO:0000259" key="6">
    <source>
        <dbReference type="SMART" id="SM00864"/>
    </source>
</evidence>
<feature type="binding site" evidence="4">
    <location>
        <position position="132"/>
    </location>
    <ligand>
        <name>GTP</name>
        <dbReference type="ChEBI" id="CHEBI:37565"/>
    </ligand>
</feature>
<keyword evidence="4" id="KW-0131">Cell cycle</keyword>
<evidence type="ECO:0000259" key="7">
    <source>
        <dbReference type="SMART" id="SM00865"/>
    </source>
</evidence>
<evidence type="ECO:0000256" key="4">
    <source>
        <dbReference type="HAMAP-Rule" id="MF_00909"/>
    </source>
</evidence>
<keyword evidence="2 4" id="KW-0547">Nucleotide-binding</keyword>
<feature type="binding site" evidence="4">
    <location>
        <begin position="101"/>
        <end position="103"/>
    </location>
    <ligand>
        <name>GTP</name>
        <dbReference type="ChEBI" id="CHEBI:37565"/>
    </ligand>
</feature>
<keyword evidence="4 8" id="KW-0132">Cell division</keyword>
<dbReference type="GO" id="GO:0032153">
    <property type="term" value="C:cell division site"/>
    <property type="evidence" value="ECO:0007669"/>
    <property type="project" value="UniProtKB-UniRule"/>
</dbReference>
<dbReference type="GO" id="GO:0003924">
    <property type="term" value="F:GTPase activity"/>
    <property type="evidence" value="ECO:0007669"/>
    <property type="project" value="UniProtKB-UniRule"/>
</dbReference>
<evidence type="ECO:0000256" key="2">
    <source>
        <dbReference type="ARBA" id="ARBA00022741"/>
    </source>
</evidence>
<dbReference type="InterPro" id="IPR003008">
    <property type="entry name" value="Tubulin_FtsZ_GTPase"/>
</dbReference>
<dbReference type="PANTHER" id="PTHR30314:SF3">
    <property type="entry name" value="MITOCHONDRIAL DIVISION PROTEIN FSZA"/>
    <property type="match status" value="1"/>
</dbReference>
<dbReference type="InterPro" id="IPR018316">
    <property type="entry name" value="Tubulin/FtsZ_2-layer-sand-dom"/>
</dbReference>
<dbReference type="Pfam" id="PF00091">
    <property type="entry name" value="Tubulin"/>
    <property type="match status" value="1"/>
</dbReference>
<dbReference type="PANTHER" id="PTHR30314">
    <property type="entry name" value="CELL DIVISION PROTEIN FTSZ-RELATED"/>
    <property type="match status" value="1"/>
</dbReference>
<evidence type="ECO:0000256" key="1">
    <source>
        <dbReference type="ARBA" id="ARBA00009690"/>
    </source>
</evidence>
<dbReference type="Pfam" id="PF12327">
    <property type="entry name" value="FtsZ_C"/>
    <property type="match status" value="1"/>
</dbReference>
<comment type="caution">
    <text evidence="8">The sequence shown here is derived from an EMBL/GenBank/DDBJ whole genome shotgun (WGS) entry which is preliminary data.</text>
</comment>
<accession>A0A2H0YM16</accession>
<evidence type="ECO:0000313" key="9">
    <source>
        <dbReference type="Proteomes" id="UP000230088"/>
    </source>
</evidence>
<dbReference type="GO" id="GO:0000917">
    <property type="term" value="P:division septum assembly"/>
    <property type="evidence" value="ECO:0007669"/>
    <property type="project" value="UniProtKB-KW"/>
</dbReference>
<reference evidence="9" key="1">
    <citation type="submission" date="2017-09" db="EMBL/GenBank/DDBJ databases">
        <title>Depth-based differentiation of microbial function through sediment-hosted aquifers and enrichment of novel symbionts in the deep terrestrial subsurface.</title>
        <authorList>
            <person name="Probst A.J."/>
            <person name="Ladd B."/>
            <person name="Jarett J.K."/>
            <person name="Geller-Mcgrath D.E."/>
            <person name="Sieber C.M.K."/>
            <person name="Emerson J.B."/>
            <person name="Anantharaman K."/>
            <person name="Thomas B.C."/>
            <person name="Malmstrom R."/>
            <person name="Stieglmeier M."/>
            <person name="Klingl A."/>
            <person name="Woyke T."/>
            <person name="Ryan C.M."/>
            <person name="Banfield J.F."/>
        </authorList>
    </citation>
    <scope>NUCLEOTIDE SEQUENCE [LARGE SCALE GENOMIC DNA]</scope>
</reference>
<keyword evidence="4" id="KW-0963">Cytoplasm</keyword>
<dbReference type="CDD" id="cd02201">
    <property type="entry name" value="FtsZ_type1"/>
    <property type="match status" value="1"/>
</dbReference>
<gene>
    <name evidence="4" type="primary">ftsZ</name>
    <name evidence="8" type="ORF">COT33_01335</name>
</gene>
<dbReference type="Proteomes" id="UP000230088">
    <property type="component" value="Unassembled WGS sequence"/>
</dbReference>
<proteinExistence type="inferred from homology"/>
<dbReference type="HAMAP" id="MF_00909">
    <property type="entry name" value="FtsZ"/>
    <property type="match status" value="1"/>
</dbReference>
<dbReference type="GO" id="GO:0005525">
    <property type="term" value="F:GTP binding"/>
    <property type="evidence" value="ECO:0007669"/>
    <property type="project" value="UniProtKB-UniRule"/>
</dbReference>
<comment type="subcellular location">
    <subcellularLocation>
        <location evidence="4">Cytoplasm</location>
    </subcellularLocation>
    <text evidence="4">Assembles at midcell at the inner surface of the cytoplasmic membrane.</text>
</comment>
<dbReference type="InterPro" id="IPR024757">
    <property type="entry name" value="FtsZ_C"/>
</dbReference>
<protein>
    <recommendedName>
        <fullName evidence="4 5">Cell division protein FtsZ</fullName>
    </recommendedName>
</protein>
<dbReference type="PRINTS" id="PR00423">
    <property type="entry name" value="CELLDVISFTSZ"/>
</dbReference>
<dbReference type="GO" id="GO:0043093">
    <property type="term" value="P:FtsZ-dependent cytokinesis"/>
    <property type="evidence" value="ECO:0007669"/>
    <property type="project" value="UniProtKB-UniRule"/>
</dbReference>
<feature type="binding site" evidence="4">
    <location>
        <position position="136"/>
    </location>
    <ligand>
        <name>GTP</name>
        <dbReference type="ChEBI" id="CHEBI:37565"/>
    </ligand>
</feature>
<keyword evidence="4" id="KW-0717">Septation</keyword>
<comment type="subunit">
    <text evidence="4">Homodimer. Polymerizes to form a dynamic ring structure in a strictly GTP-dependent manner. Interacts directly with several other division proteins.</text>
</comment>
<dbReference type="Gene3D" id="3.30.1330.20">
    <property type="entry name" value="Tubulin/FtsZ, C-terminal domain"/>
    <property type="match status" value="1"/>
</dbReference>
<evidence type="ECO:0000256" key="5">
    <source>
        <dbReference type="NCBIfam" id="TIGR00065"/>
    </source>
</evidence>
<comment type="function">
    <text evidence="4">Essential cell division protein that forms a contractile ring structure (Z ring) at the future cell division site. The regulation of the ring assembly controls the timing and the location of cell division. One of the functions of the FtsZ ring is to recruit other cell division proteins to the septum to produce a new cell wall between the dividing cells. Binds GTP and shows GTPase activity.</text>
</comment>
<dbReference type="InterPro" id="IPR008280">
    <property type="entry name" value="Tub_FtsZ_C"/>
</dbReference>
<dbReference type="InterPro" id="IPR045061">
    <property type="entry name" value="FtsZ/CetZ"/>
</dbReference>
<evidence type="ECO:0000313" key="8">
    <source>
        <dbReference type="EMBL" id="PIS39547.1"/>
    </source>
</evidence>
<dbReference type="NCBIfam" id="TIGR00065">
    <property type="entry name" value="ftsZ"/>
    <property type="match status" value="1"/>
</dbReference>
<feature type="domain" description="Tubulin/FtsZ GTPase" evidence="6">
    <location>
        <begin position="6"/>
        <end position="198"/>
    </location>
</feature>
<comment type="similarity">
    <text evidence="1 4">Belongs to the FtsZ family.</text>
</comment>
<feature type="binding site" evidence="4">
    <location>
        <position position="180"/>
    </location>
    <ligand>
        <name>GTP</name>
        <dbReference type="ChEBI" id="CHEBI:37565"/>
    </ligand>
</feature>
<sequence length="312" mass="33039">MKNLPKIKVIGVGGSGSNTVSRMLKCKIKGVDFIAVNTDAQDLRKVRANVKIRIGRKLTQGLGAGMNPEIGEKAAEEQKEEIKNALENSDLVFITYGAGGGTGTGAGPVIAEIARNLGILTIAIVTKPFSFEGISRRKVAEAGIQKLKSKVDSLIVIPNDKLLRNLDPKITLLSAFWLGDEILREAVLGITDLIISPGIINVDFASIKSILENSGKAIFGIGSAQGEKRAEKAVLSALKSPLIDSSPQGAKGVLFNVSGSDISLAEVEEVAKIITKEVSPDAKIIFGAVEDEKLKKGEVKVIVIITGFNEPC</sequence>
<dbReference type="EMBL" id="PEYD01000025">
    <property type="protein sequence ID" value="PIS39547.1"/>
    <property type="molecule type" value="Genomic_DNA"/>
</dbReference>
<keyword evidence="3 4" id="KW-0342">GTP-binding</keyword>
<evidence type="ECO:0000256" key="3">
    <source>
        <dbReference type="ARBA" id="ARBA00023134"/>
    </source>
</evidence>
<dbReference type="Gene3D" id="3.40.50.1440">
    <property type="entry name" value="Tubulin/FtsZ, GTPase domain"/>
    <property type="match status" value="1"/>
</dbReference>
<dbReference type="SMART" id="SM00864">
    <property type="entry name" value="Tubulin"/>
    <property type="match status" value="1"/>
</dbReference>
<name>A0A2H0YM16_9BACT</name>
<dbReference type="SUPFAM" id="SSF55307">
    <property type="entry name" value="Tubulin C-terminal domain-like"/>
    <property type="match status" value="1"/>
</dbReference>
<dbReference type="SMART" id="SM00865">
    <property type="entry name" value="Tubulin_C"/>
    <property type="match status" value="1"/>
</dbReference>
<dbReference type="AlphaFoldDB" id="A0A2H0YM16"/>
<dbReference type="InterPro" id="IPR037103">
    <property type="entry name" value="Tubulin/FtsZ-like_C"/>
</dbReference>
<dbReference type="InterPro" id="IPR000158">
    <property type="entry name" value="Cell_div_FtsZ"/>
</dbReference>
<dbReference type="InterPro" id="IPR036525">
    <property type="entry name" value="Tubulin/FtsZ_GTPase_sf"/>
</dbReference>
<feature type="domain" description="Tubulin/FtsZ 2-layer sandwich" evidence="7">
    <location>
        <begin position="200"/>
        <end position="311"/>
    </location>
</feature>
<dbReference type="GO" id="GO:0005737">
    <property type="term" value="C:cytoplasm"/>
    <property type="evidence" value="ECO:0007669"/>
    <property type="project" value="UniProtKB-SubCell"/>
</dbReference>
<dbReference type="FunFam" id="3.40.50.1440:FF:000001">
    <property type="entry name" value="Cell division protein FtsZ"/>
    <property type="match status" value="1"/>
</dbReference>
<organism evidence="8 9">
    <name type="scientific">Candidatus Nealsonbacteria bacterium CG08_land_8_20_14_0_20_38_20</name>
    <dbReference type="NCBI Taxonomy" id="1974705"/>
    <lineage>
        <taxon>Bacteria</taxon>
        <taxon>Candidatus Nealsoniibacteriota</taxon>
    </lineage>
</organism>
<dbReference type="GO" id="GO:0051258">
    <property type="term" value="P:protein polymerization"/>
    <property type="evidence" value="ECO:0007669"/>
    <property type="project" value="UniProtKB-UniRule"/>
</dbReference>
<comment type="caution">
    <text evidence="4">Lacks conserved residue(s) required for the propagation of feature annotation.</text>
</comment>